<dbReference type="EMBL" id="LAZR01004876">
    <property type="protein sequence ID" value="KKN04810.1"/>
    <property type="molecule type" value="Genomic_DNA"/>
</dbReference>
<proteinExistence type="predicted"/>
<protein>
    <submittedName>
        <fullName evidence="1">Uncharacterized protein</fullName>
    </submittedName>
</protein>
<reference evidence="1" key="1">
    <citation type="journal article" date="2015" name="Nature">
        <title>Complex archaea that bridge the gap between prokaryotes and eukaryotes.</title>
        <authorList>
            <person name="Spang A."/>
            <person name="Saw J.H."/>
            <person name="Jorgensen S.L."/>
            <person name="Zaremba-Niedzwiedzka K."/>
            <person name="Martijn J."/>
            <person name="Lind A.E."/>
            <person name="van Eijk R."/>
            <person name="Schleper C."/>
            <person name="Guy L."/>
            <person name="Ettema T.J."/>
        </authorList>
    </citation>
    <scope>NUCLEOTIDE SEQUENCE</scope>
</reference>
<gene>
    <name evidence="1" type="ORF">LCGC14_1093790</name>
</gene>
<name>A0A0F9MBS7_9ZZZZ</name>
<dbReference type="AlphaFoldDB" id="A0A0F9MBS7"/>
<comment type="caution">
    <text evidence="1">The sequence shown here is derived from an EMBL/GenBank/DDBJ whole genome shotgun (WGS) entry which is preliminary data.</text>
</comment>
<sequence length="47" mass="5286">MGKMKALLEYMNSPCTRHFMLNGRCEATFGGYCPKKSQITNKGDKKA</sequence>
<organism evidence="1">
    <name type="scientific">marine sediment metagenome</name>
    <dbReference type="NCBI Taxonomy" id="412755"/>
    <lineage>
        <taxon>unclassified sequences</taxon>
        <taxon>metagenomes</taxon>
        <taxon>ecological metagenomes</taxon>
    </lineage>
</organism>
<evidence type="ECO:0000313" key="1">
    <source>
        <dbReference type="EMBL" id="KKN04810.1"/>
    </source>
</evidence>
<accession>A0A0F9MBS7</accession>